<gene>
    <name evidence="2" type="ORF">CCAP1982_LOCUS20086</name>
</gene>
<reference evidence="2" key="1">
    <citation type="submission" date="2020-11" db="EMBL/GenBank/DDBJ databases">
        <authorList>
            <person name="Whitehead M."/>
        </authorList>
    </citation>
    <scope>NUCLEOTIDE SEQUENCE</scope>
    <source>
        <strain evidence="2">EGII</strain>
    </source>
</reference>
<proteinExistence type="predicted"/>
<sequence length="78" mass="8889">MRSQPSNEQSQTAHGVCHKQQKWSLTKAERVAVRPLKLCGYKSKHQQHPPNGAVSHLLTFRSRRLTSAVRSQRKAIKC</sequence>
<dbReference type="Proteomes" id="UP000606786">
    <property type="component" value="Unassembled WGS sequence"/>
</dbReference>
<dbReference type="EMBL" id="CAJHJT010000056">
    <property type="protein sequence ID" value="CAD7011975.1"/>
    <property type="molecule type" value="Genomic_DNA"/>
</dbReference>
<feature type="compositionally biased region" description="Polar residues" evidence="1">
    <location>
        <begin position="1"/>
        <end position="13"/>
    </location>
</feature>
<keyword evidence="3" id="KW-1185">Reference proteome</keyword>
<comment type="caution">
    <text evidence="2">The sequence shown here is derived from an EMBL/GenBank/DDBJ whole genome shotgun (WGS) entry which is preliminary data.</text>
</comment>
<feature type="region of interest" description="Disordered" evidence="1">
    <location>
        <begin position="1"/>
        <end position="21"/>
    </location>
</feature>
<evidence type="ECO:0000256" key="1">
    <source>
        <dbReference type="SAM" id="MobiDB-lite"/>
    </source>
</evidence>
<name>A0A811V7W2_CERCA</name>
<evidence type="ECO:0000313" key="3">
    <source>
        <dbReference type="Proteomes" id="UP000606786"/>
    </source>
</evidence>
<organism evidence="2 3">
    <name type="scientific">Ceratitis capitata</name>
    <name type="common">Mediterranean fruit fly</name>
    <name type="synonym">Tephritis capitata</name>
    <dbReference type="NCBI Taxonomy" id="7213"/>
    <lineage>
        <taxon>Eukaryota</taxon>
        <taxon>Metazoa</taxon>
        <taxon>Ecdysozoa</taxon>
        <taxon>Arthropoda</taxon>
        <taxon>Hexapoda</taxon>
        <taxon>Insecta</taxon>
        <taxon>Pterygota</taxon>
        <taxon>Neoptera</taxon>
        <taxon>Endopterygota</taxon>
        <taxon>Diptera</taxon>
        <taxon>Brachycera</taxon>
        <taxon>Muscomorpha</taxon>
        <taxon>Tephritoidea</taxon>
        <taxon>Tephritidae</taxon>
        <taxon>Ceratitis</taxon>
        <taxon>Ceratitis</taxon>
    </lineage>
</organism>
<dbReference type="AlphaFoldDB" id="A0A811V7W2"/>
<accession>A0A811V7W2</accession>
<protein>
    <submittedName>
        <fullName evidence="2">(Mediterranean fruit fly) hypothetical protein</fullName>
    </submittedName>
</protein>
<evidence type="ECO:0000313" key="2">
    <source>
        <dbReference type="EMBL" id="CAD7011975.1"/>
    </source>
</evidence>